<gene>
    <name evidence="2" type="ORF">R3P38DRAFT_2792304</name>
</gene>
<evidence type="ECO:0000313" key="2">
    <source>
        <dbReference type="EMBL" id="KAK7007535.1"/>
    </source>
</evidence>
<reference evidence="2 3" key="1">
    <citation type="journal article" date="2024" name="J Genomics">
        <title>Draft genome sequencing and assembly of Favolaschia claudopus CIRM-BRFM 2984 isolated from oak limbs.</title>
        <authorList>
            <person name="Navarro D."/>
            <person name="Drula E."/>
            <person name="Chaduli D."/>
            <person name="Cazenave R."/>
            <person name="Ahrendt S."/>
            <person name="Wang J."/>
            <person name="Lipzen A."/>
            <person name="Daum C."/>
            <person name="Barry K."/>
            <person name="Grigoriev I.V."/>
            <person name="Favel A."/>
            <person name="Rosso M.N."/>
            <person name="Martin F."/>
        </authorList>
    </citation>
    <scope>NUCLEOTIDE SEQUENCE [LARGE SCALE GENOMIC DNA]</scope>
    <source>
        <strain evidence="2 3">CIRM-BRFM 2984</strain>
    </source>
</reference>
<feature type="compositionally biased region" description="Polar residues" evidence="1">
    <location>
        <begin position="53"/>
        <end position="69"/>
    </location>
</feature>
<comment type="caution">
    <text evidence="2">The sequence shown here is derived from an EMBL/GenBank/DDBJ whole genome shotgun (WGS) entry which is preliminary data.</text>
</comment>
<sequence length="554" mass="61647">MCNVVTRVLDDNGETGTGAFPVNSHPLSPTIRLLPVPAKTSGNLLSRARRGRTTGSPRTDLESSSTSTNADEEDKARGRNQASFRPQQVHPPGPGHPAHVRIHFFRILALTPRPPLPPPATLALAYDQTEVLPRPPTSSHRRPPQAPAQSNHHRLPRSDSHKGPMRRHGISLSAYETGTRRCEWRSNVFFSFEKERAYSRDEASLESIRLHRRSALSDLHIHVSSPPPPRPFFAPRRTAPPPTSTITSFLPFLVVHFHLLLLKTPARAGVLAAQRRQHARKTDVLTVQGSGESVKRRVRLTQPRAPPSTSPILLSNPRGRRSPSAPASDLLLKPSSKVLHDYERKSMARREVRRESTPPDHERSEDGGRALDEAFRKHGVDFVSDVDGRRRRERVSAGLRRGKRRRDQGGWGIELLLLNRYPISASKAKREEIRVEAKWKDTPRLTCPISYAINEDVPNVRRTGTEQNENEVITDEPIRTGVNEEPNVIAQDVEGRLGRLGSWAVVGIDAASVCQRHFGVHASVVRVDDIRKLAAAGFNRIPADGDHASQSADD</sequence>
<name>A0AAW0AEQ7_9AGAR</name>
<dbReference type="Proteomes" id="UP001362999">
    <property type="component" value="Unassembled WGS sequence"/>
</dbReference>
<accession>A0AAW0AEQ7</accession>
<dbReference type="AlphaFoldDB" id="A0AAW0AEQ7"/>
<evidence type="ECO:0000256" key="1">
    <source>
        <dbReference type="SAM" id="MobiDB-lite"/>
    </source>
</evidence>
<feature type="compositionally biased region" description="Basic and acidic residues" evidence="1">
    <location>
        <begin position="338"/>
        <end position="367"/>
    </location>
</feature>
<proteinExistence type="predicted"/>
<keyword evidence="3" id="KW-1185">Reference proteome</keyword>
<feature type="region of interest" description="Disordered" evidence="1">
    <location>
        <begin position="276"/>
        <end position="367"/>
    </location>
</feature>
<evidence type="ECO:0000313" key="3">
    <source>
        <dbReference type="Proteomes" id="UP001362999"/>
    </source>
</evidence>
<dbReference type="EMBL" id="JAWWNJ010000070">
    <property type="protein sequence ID" value="KAK7007535.1"/>
    <property type="molecule type" value="Genomic_DNA"/>
</dbReference>
<protein>
    <submittedName>
        <fullName evidence="2">Uncharacterized protein</fullName>
    </submittedName>
</protein>
<feature type="region of interest" description="Disordered" evidence="1">
    <location>
        <begin position="1"/>
        <end position="98"/>
    </location>
</feature>
<feature type="region of interest" description="Disordered" evidence="1">
    <location>
        <begin position="132"/>
        <end position="167"/>
    </location>
</feature>
<organism evidence="2 3">
    <name type="scientific">Favolaschia claudopus</name>
    <dbReference type="NCBI Taxonomy" id="2862362"/>
    <lineage>
        <taxon>Eukaryota</taxon>
        <taxon>Fungi</taxon>
        <taxon>Dikarya</taxon>
        <taxon>Basidiomycota</taxon>
        <taxon>Agaricomycotina</taxon>
        <taxon>Agaricomycetes</taxon>
        <taxon>Agaricomycetidae</taxon>
        <taxon>Agaricales</taxon>
        <taxon>Marasmiineae</taxon>
        <taxon>Mycenaceae</taxon>
        <taxon>Favolaschia</taxon>
    </lineage>
</organism>